<dbReference type="Pfam" id="PF14117">
    <property type="entry name" value="DUF4287"/>
    <property type="match status" value="1"/>
</dbReference>
<dbReference type="InterPro" id="IPR025629">
    <property type="entry name" value="DUF4287"/>
</dbReference>
<protein>
    <submittedName>
        <fullName evidence="2">DUF4287 domain-containing protein</fullName>
    </submittedName>
</protein>
<keyword evidence="3" id="KW-1185">Reference proteome</keyword>
<evidence type="ECO:0000313" key="3">
    <source>
        <dbReference type="Proteomes" id="UP000315395"/>
    </source>
</evidence>
<dbReference type="AlphaFoldDB" id="A0A516GDF3"/>
<dbReference type="Proteomes" id="UP000315395">
    <property type="component" value="Chromosome"/>
</dbReference>
<name>A0A516GDF3_9MICO</name>
<sequence>MDVDAATQTMIDNVLAKTGKPLEEWFSVLDAAGLEKHGQAMALLKSEHGMSHGFANLVVRLHSDRDAGPVTQDDLVDAQYAGAKAGLRPILDRILDEVRGFGDDVEVAPKKTSVSLRRSKQFAVVEAASAKRVQVGLNLRGAEPTERLRLAGGMCTHRVDVTSVDEFDAELVGWLRAAYDSA</sequence>
<dbReference type="OrthoDB" id="4559052at2"/>
<organism evidence="2 3">
    <name type="scientific">Ornithinimicrobium ciconiae</name>
    <dbReference type="NCBI Taxonomy" id="2594265"/>
    <lineage>
        <taxon>Bacteria</taxon>
        <taxon>Bacillati</taxon>
        <taxon>Actinomycetota</taxon>
        <taxon>Actinomycetes</taxon>
        <taxon>Micrococcales</taxon>
        <taxon>Ornithinimicrobiaceae</taxon>
        <taxon>Ornithinimicrobium</taxon>
    </lineage>
</organism>
<reference evidence="2 3" key="1">
    <citation type="submission" date="2019-07" db="EMBL/GenBank/DDBJ databases">
        <title>complete genome sequencing of Ornithinimicrobium sp. H23M54.</title>
        <authorList>
            <person name="Bae J.-W."/>
            <person name="Lee S.-Y."/>
        </authorList>
    </citation>
    <scope>NUCLEOTIDE SEQUENCE [LARGE SCALE GENOMIC DNA]</scope>
    <source>
        <strain evidence="2 3">H23M54</strain>
    </source>
</reference>
<dbReference type="EMBL" id="CP041616">
    <property type="protein sequence ID" value="QDO89554.1"/>
    <property type="molecule type" value="Genomic_DNA"/>
</dbReference>
<evidence type="ECO:0000259" key="1">
    <source>
        <dbReference type="Pfam" id="PF18899"/>
    </source>
</evidence>
<dbReference type="Pfam" id="PF18899">
    <property type="entry name" value="DUF5655"/>
    <property type="match status" value="1"/>
</dbReference>
<dbReference type="RefSeq" id="WP_143784252.1">
    <property type="nucleotide sequence ID" value="NZ_CP041616.1"/>
</dbReference>
<feature type="domain" description="DUF5655" evidence="1">
    <location>
        <begin position="76"/>
        <end position="181"/>
    </location>
</feature>
<accession>A0A516GDF3</accession>
<gene>
    <name evidence="2" type="ORF">FNH13_15450</name>
</gene>
<dbReference type="KEGG" id="orz:FNH13_15450"/>
<dbReference type="InterPro" id="IPR043714">
    <property type="entry name" value="DUF5655"/>
</dbReference>
<evidence type="ECO:0000313" key="2">
    <source>
        <dbReference type="EMBL" id="QDO89554.1"/>
    </source>
</evidence>
<proteinExistence type="predicted"/>